<evidence type="ECO:0000256" key="1">
    <source>
        <dbReference type="ARBA" id="ARBA00004970"/>
    </source>
</evidence>
<dbReference type="EC" id="3.1.3.15" evidence="3 8"/>
<name>A0ABM7W6N7_9BACT</name>
<evidence type="ECO:0000256" key="8">
    <source>
        <dbReference type="RuleBase" id="RU366003"/>
    </source>
</evidence>
<evidence type="ECO:0000256" key="6">
    <source>
        <dbReference type="ARBA" id="ARBA00023102"/>
    </source>
</evidence>
<dbReference type="PANTHER" id="PTHR21039">
    <property type="entry name" value="HISTIDINOL PHOSPHATASE-RELATED"/>
    <property type="match status" value="1"/>
</dbReference>
<evidence type="ECO:0000256" key="7">
    <source>
        <dbReference type="ARBA" id="ARBA00049158"/>
    </source>
</evidence>
<dbReference type="Pfam" id="PF02811">
    <property type="entry name" value="PHP"/>
    <property type="match status" value="1"/>
</dbReference>
<dbReference type="RefSeq" id="WP_284153689.1">
    <property type="nucleotide sequence ID" value="NZ_AP025516.1"/>
</dbReference>
<evidence type="ECO:0000256" key="2">
    <source>
        <dbReference type="ARBA" id="ARBA00009152"/>
    </source>
</evidence>
<keyword evidence="11" id="KW-1185">Reference proteome</keyword>
<dbReference type="InterPro" id="IPR016195">
    <property type="entry name" value="Pol/histidinol_Pase-like"/>
</dbReference>
<evidence type="ECO:0000259" key="9">
    <source>
        <dbReference type="Pfam" id="PF02811"/>
    </source>
</evidence>
<dbReference type="Proteomes" id="UP000830055">
    <property type="component" value="Chromosome"/>
</dbReference>
<evidence type="ECO:0000256" key="4">
    <source>
        <dbReference type="ARBA" id="ARBA00022605"/>
    </source>
</evidence>
<sequence length="279" mass="31878">MEMVAKVSVHGGHSGQFCNHATDSLEEVVKAYIDQGFSWVGITEHAPGVSEELLYTDQRQAGLTPALLYQRFGTYVTECRRLQALYADRIRLYTAMEIETYSGYRQFVPDLVAVFKPDYIVGSVHFVDDINFDYSPEMYERAAAHAGGVDRLYHRYFDLQYEMIEFLRPAVVGHFDLVRIFDADYRRRLEQPDILARIERNLQAVKKHDLILDFNLRALAKGASEPYLAEPILHLARSYDIAVVPGDDSHGSGDVGNFFDRGVAILQHHGFSTQWRRPV</sequence>
<keyword evidence="5 8" id="KW-0378">Hydrolase</keyword>
<dbReference type="InterPro" id="IPR010140">
    <property type="entry name" value="Histidinol_P_phosphatase_HisJ"/>
</dbReference>
<evidence type="ECO:0000313" key="11">
    <source>
        <dbReference type="Proteomes" id="UP000830055"/>
    </source>
</evidence>
<dbReference type="Gene3D" id="3.20.20.140">
    <property type="entry name" value="Metal-dependent hydrolases"/>
    <property type="match status" value="1"/>
</dbReference>
<proteinExistence type="inferred from homology"/>
<dbReference type="PANTHER" id="PTHR21039:SF0">
    <property type="entry name" value="HISTIDINOL-PHOSPHATASE"/>
    <property type="match status" value="1"/>
</dbReference>
<dbReference type="InterPro" id="IPR004013">
    <property type="entry name" value="PHP_dom"/>
</dbReference>
<comment type="catalytic activity">
    <reaction evidence="7 8">
        <text>L-histidinol phosphate + H2O = L-histidinol + phosphate</text>
        <dbReference type="Rhea" id="RHEA:14465"/>
        <dbReference type="ChEBI" id="CHEBI:15377"/>
        <dbReference type="ChEBI" id="CHEBI:43474"/>
        <dbReference type="ChEBI" id="CHEBI:57699"/>
        <dbReference type="ChEBI" id="CHEBI:57980"/>
        <dbReference type="EC" id="3.1.3.15"/>
    </reaction>
</comment>
<dbReference type="SUPFAM" id="SSF89550">
    <property type="entry name" value="PHP domain-like"/>
    <property type="match status" value="1"/>
</dbReference>
<protein>
    <recommendedName>
        <fullName evidence="3 8">Histidinol-phosphatase</fullName>
        <shortName evidence="8">HolPase</shortName>
        <ecNumber evidence="3 8">3.1.3.15</ecNumber>
    </recommendedName>
</protein>
<dbReference type="CDD" id="cd12110">
    <property type="entry name" value="PHP_HisPPase_Hisj_like"/>
    <property type="match status" value="1"/>
</dbReference>
<feature type="domain" description="PHP" evidence="9">
    <location>
        <begin position="13"/>
        <end position="215"/>
    </location>
</feature>
<organism evidence="10 11">
    <name type="scientific">Desulfofustis limnaeus</name>
    <dbReference type="NCBI Taxonomy" id="2740163"/>
    <lineage>
        <taxon>Bacteria</taxon>
        <taxon>Pseudomonadati</taxon>
        <taxon>Thermodesulfobacteriota</taxon>
        <taxon>Desulfobulbia</taxon>
        <taxon>Desulfobulbales</taxon>
        <taxon>Desulfocapsaceae</taxon>
        <taxon>Desulfofustis</taxon>
    </lineage>
</organism>
<gene>
    <name evidence="10" type="primary">hisK_2</name>
    <name evidence="10" type="ORF">DPPLL_09760</name>
</gene>
<evidence type="ECO:0000256" key="3">
    <source>
        <dbReference type="ARBA" id="ARBA00013085"/>
    </source>
</evidence>
<keyword evidence="6 8" id="KW-0368">Histidine biosynthesis</keyword>
<reference evidence="10 11" key="1">
    <citation type="submission" date="2022-01" db="EMBL/GenBank/DDBJ databases">
        <title>Desulfofustis limnae sp. nov., a novel mesophilic sulfate-reducing bacterium isolated from marsh soil.</title>
        <authorList>
            <person name="Watanabe M."/>
            <person name="Takahashi A."/>
            <person name="Kojima H."/>
            <person name="Fukui M."/>
        </authorList>
    </citation>
    <scope>NUCLEOTIDE SEQUENCE [LARGE SCALE GENOMIC DNA]</scope>
    <source>
        <strain evidence="10 11">PPLL</strain>
    </source>
</reference>
<comment type="similarity">
    <text evidence="2 8">Belongs to the PHP hydrolase family. HisK subfamily.</text>
</comment>
<evidence type="ECO:0000256" key="5">
    <source>
        <dbReference type="ARBA" id="ARBA00022801"/>
    </source>
</evidence>
<dbReference type="NCBIfam" id="TIGR01856">
    <property type="entry name" value="hisJ_fam"/>
    <property type="match status" value="1"/>
</dbReference>
<accession>A0ABM7W6N7</accession>
<comment type="pathway">
    <text evidence="1 8">Amino-acid biosynthesis; L-histidine biosynthesis; L-histidine from 5-phospho-alpha-D-ribose 1-diphosphate: step 8/9.</text>
</comment>
<keyword evidence="4 8" id="KW-0028">Amino-acid biosynthesis</keyword>
<evidence type="ECO:0000313" key="10">
    <source>
        <dbReference type="EMBL" id="BDD86611.1"/>
    </source>
</evidence>
<dbReference type="EMBL" id="AP025516">
    <property type="protein sequence ID" value="BDD86611.1"/>
    <property type="molecule type" value="Genomic_DNA"/>
</dbReference>